<dbReference type="AlphaFoldDB" id="A0A250XFN2"/>
<feature type="region of interest" description="Disordered" evidence="2">
    <location>
        <begin position="193"/>
        <end position="263"/>
    </location>
</feature>
<keyword evidence="1" id="KW-0175">Coiled coil</keyword>
<reference evidence="3 4" key="1">
    <citation type="submission" date="2017-08" db="EMBL/GenBank/DDBJ databases">
        <title>Acidophilic green algal genome provides insights into adaptation to an acidic environment.</title>
        <authorList>
            <person name="Hirooka S."/>
            <person name="Hirose Y."/>
            <person name="Kanesaki Y."/>
            <person name="Higuchi S."/>
            <person name="Fujiwara T."/>
            <person name="Onuma R."/>
            <person name="Era A."/>
            <person name="Ohbayashi R."/>
            <person name="Uzuka A."/>
            <person name="Nozaki H."/>
            <person name="Yoshikawa H."/>
            <person name="Miyagishima S.Y."/>
        </authorList>
    </citation>
    <scope>NUCLEOTIDE SEQUENCE [LARGE SCALE GENOMIC DNA]</scope>
    <source>
        <strain evidence="3 4">NIES-2499</strain>
    </source>
</reference>
<feature type="compositionally biased region" description="Polar residues" evidence="2">
    <location>
        <begin position="209"/>
        <end position="223"/>
    </location>
</feature>
<feature type="compositionally biased region" description="Polar residues" evidence="2">
    <location>
        <begin position="471"/>
        <end position="481"/>
    </location>
</feature>
<comment type="caution">
    <text evidence="3">The sequence shown here is derived from an EMBL/GenBank/DDBJ whole genome shotgun (WGS) entry which is preliminary data.</text>
</comment>
<protein>
    <submittedName>
        <fullName evidence="3">Uncharacterized protein</fullName>
    </submittedName>
</protein>
<feature type="region of interest" description="Disordered" evidence="2">
    <location>
        <begin position="56"/>
        <end position="120"/>
    </location>
</feature>
<feature type="compositionally biased region" description="Low complexity" evidence="2">
    <location>
        <begin position="251"/>
        <end position="263"/>
    </location>
</feature>
<accession>A0A250XFN2</accession>
<dbReference type="Proteomes" id="UP000232323">
    <property type="component" value="Unassembled WGS sequence"/>
</dbReference>
<gene>
    <name evidence="3" type="ORF">CEUSTIGMA_g9305.t1</name>
</gene>
<evidence type="ECO:0000313" key="3">
    <source>
        <dbReference type="EMBL" id="GAX81877.1"/>
    </source>
</evidence>
<evidence type="ECO:0000256" key="1">
    <source>
        <dbReference type="SAM" id="Coils"/>
    </source>
</evidence>
<feature type="coiled-coil region" evidence="1">
    <location>
        <begin position="515"/>
        <end position="542"/>
    </location>
</feature>
<feature type="region of interest" description="Disordered" evidence="2">
    <location>
        <begin position="462"/>
        <end position="493"/>
    </location>
</feature>
<feature type="region of interest" description="Disordered" evidence="2">
    <location>
        <begin position="306"/>
        <end position="328"/>
    </location>
</feature>
<organism evidence="3 4">
    <name type="scientific">Chlamydomonas eustigma</name>
    <dbReference type="NCBI Taxonomy" id="1157962"/>
    <lineage>
        <taxon>Eukaryota</taxon>
        <taxon>Viridiplantae</taxon>
        <taxon>Chlorophyta</taxon>
        <taxon>core chlorophytes</taxon>
        <taxon>Chlorophyceae</taxon>
        <taxon>CS clade</taxon>
        <taxon>Chlamydomonadales</taxon>
        <taxon>Chlamydomonadaceae</taxon>
        <taxon>Chlamydomonas</taxon>
    </lineage>
</organism>
<keyword evidence="4" id="KW-1185">Reference proteome</keyword>
<proteinExistence type="predicted"/>
<sequence length="863" mass="91302">MDFEFETYREPNEELRHASASANDGANILFSIKNFISQNVFSDILEELGVPKESLAAHSARPRSTSCPRGARPKIHPSAQTQPSQIKGRHQNLESQETEHVSTSESWDSWGDSPVRGPSGRTLNPHLLRETFSPRPVTTFASHSLHSSPQSGQKGILNAVVSGISTIGQKATTWMNALDSNFEHIFQPDVNDDSAGADNSTAKLKDYSSTRNAVPSMNNSSSLKADDLVQPVRPAARVGSKTGQSRKRMTGKGASSSGSSSKLGVTRLKGLSLASTSPASTQALPSAEVPSAVYLKDTRITPPTSVVYPKDTITPPSMTTSSQSVPSVPSVPPILNGTPASGGASASPPSKNQILSPRPIMNSLATGGLLGSPAGASPARIFQLPSGRASGHNSPGVHIPMGGLDMHLFGILLHEQSKGALEATAAAAAAACTTNDSHIAQSVTQNLGHRMHSKVNRLKSPVKQSELEPVQQHNVTSQPSVQHAEGTEQQKPLGVISTIPSRKSRACLKSLLAELATSKRDRQSLTFELEELREKNELLAGENSRLVTHGSMSTDPLLEDSMRCQLEALLQDKTRLMVENARLESENRGLQMLLAFTAEHAGVGFGSPDGTPPRERTCVEGAGNSISDVRTLSAGGCTDVVGSDSDSVTGELPAGEEAQVGELEASAASRVLTFEPAESDEMLQQVRRQYSSLMPSPSDLPSWDYTARIEAVEADGRFIVAQQCSSGSDQEPLDVTQSAAADSTVLVAVSSEGEAEESLIQAPDSDILTLTALPLGTEKEEQQTVVHLGAMPTFQANEEDISDDTVCCSNEVQPGKLQESSREESPCLGDMHAKILLLNPGVGSPTKIIHVASDAGGYGLTAA</sequence>
<evidence type="ECO:0000256" key="2">
    <source>
        <dbReference type="SAM" id="MobiDB-lite"/>
    </source>
</evidence>
<evidence type="ECO:0000313" key="4">
    <source>
        <dbReference type="Proteomes" id="UP000232323"/>
    </source>
</evidence>
<feature type="compositionally biased region" description="Low complexity" evidence="2">
    <location>
        <begin position="314"/>
        <end position="328"/>
    </location>
</feature>
<dbReference type="EMBL" id="BEGY01000072">
    <property type="protein sequence ID" value="GAX81877.1"/>
    <property type="molecule type" value="Genomic_DNA"/>
</dbReference>
<name>A0A250XFN2_9CHLO</name>